<feature type="region of interest" description="Disordered" evidence="1">
    <location>
        <begin position="496"/>
        <end position="521"/>
    </location>
</feature>
<evidence type="ECO:0000313" key="2">
    <source>
        <dbReference type="EMBL" id="PFG57332.1"/>
    </source>
</evidence>
<evidence type="ECO:0000313" key="3">
    <source>
        <dbReference type="Proteomes" id="UP000243542"/>
    </source>
</evidence>
<dbReference type="Proteomes" id="UP000243542">
    <property type="component" value="Unassembled WGS sequence"/>
</dbReference>
<keyword evidence="3" id="KW-1185">Reference proteome</keyword>
<organism evidence="2 3">
    <name type="scientific">Amycolatopsis sulphurea</name>
    <dbReference type="NCBI Taxonomy" id="76022"/>
    <lineage>
        <taxon>Bacteria</taxon>
        <taxon>Bacillati</taxon>
        <taxon>Actinomycetota</taxon>
        <taxon>Actinomycetes</taxon>
        <taxon>Pseudonocardiales</taxon>
        <taxon>Pseudonocardiaceae</taxon>
        <taxon>Amycolatopsis</taxon>
    </lineage>
</organism>
<name>A0A2A9G3A6_9PSEU</name>
<feature type="compositionally biased region" description="Low complexity" evidence="1">
    <location>
        <begin position="496"/>
        <end position="507"/>
    </location>
</feature>
<reference evidence="2 3" key="1">
    <citation type="submission" date="2017-10" db="EMBL/GenBank/DDBJ databases">
        <title>Sequencing the genomes of 1000 actinobacteria strains.</title>
        <authorList>
            <person name="Klenk H.-P."/>
        </authorList>
    </citation>
    <scope>NUCLEOTIDE SEQUENCE [LARGE SCALE GENOMIC DNA]</scope>
    <source>
        <strain evidence="2 3">DSM 46092</strain>
    </source>
</reference>
<sequence>MTSEPVLFHDNYLPVASAGKYRIGATQTVTGSGVAETFTLPTQQEFVVRAPRFALDPSFVHAVRPAPDSSGDFRRLLPHITLDRAILPWDRKLGATEDKRVPWLALLVFAEGELHGGSSPISTRTVKELLSGTEPDVLLPPISLSDVPDELKESGCHTIDVDGTLFAELVPRKAELPYLGHVRVRGAEGTGRFGLVISNRFPLDRTGQGVRYQTHLVSLEGLASYADGAPLPQGKKYLRLISLWSWSFTSRAKAGGDFSSLARALTIADPPSEPTKTNEHLALRMPLLTSSSTAAEQAARDRIAAGYLPVNLRTVSGESSFAWYRGPFVPYPPSGLPAKTGKYRASAEEALVYLEDYGVFDVSYAAAWTLGRTLALAKADLTAGVRQLSQTRSRAARLLMDLPEVPPATPELAAMLSPDAIRDQFDELGHPGLVRTLTEVFTPGSLPRGEEPVPMPTTAAPPQLPDLVTHLDAPEVRTALRAALLGLDAAEPAPAASAQYSAGSEASEAAETEAETAEDRAAASVLPSIDPWQVLAAVPFEHLVPHESMLPAGRIRFWYIDPDWVDVAVDGVLSTGISTSLDTRLTEHLRGDLVDRVGDHPRAGIFVRSPLISGWPALIVEAWQGDNPVAVRRRTTPAPDILLCLFDGVPDKVVLREPAQELSVGIDSELDPSGKGGRIDLRALKAARGVLIGQSLGQSFPPESDPAGITRFLRTTTSPAKPAVLNLAAGTKETALVPAMAEALRGLGQLTGELSPASFGLQLVNGSQQWTFRRGQENR</sequence>
<gene>
    <name evidence="2" type="ORF">ATK36_0910</name>
</gene>
<comment type="caution">
    <text evidence="2">The sequence shown here is derived from an EMBL/GenBank/DDBJ whole genome shotgun (WGS) entry which is preliminary data.</text>
</comment>
<dbReference type="EMBL" id="PDJK01000001">
    <property type="protein sequence ID" value="PFG57332.1"/>
    <property type="molecule type" value="Genomic_DNA"/>
</dbReference>
<accession>A0A2A9G3A6</accession>
<dbReference type="RefSeq" id="WP_098509934.1">
    <property type="nucleotide sequence ID" value="NZ_JBIAKZ010000053.1"/>
</dbReference>
<dbReference type="AlphaFoldDB" id="A0A2A9G3A6"/>
<evidence type="ECO:0000256" key="1">
    <source>
        <dbReference type="SAM" id="MobiDB-lite"/>
    </source>
</evidence>
<protein>
    <submittedName>
        <fullName evidence="2">Uncharacterized protein</fullName>
    </submittedName>
</protein>
<proteinExistence type="predicted"/>